<feature type="transmembrane region" description="Helical" evidence="7">
    <location>
        <begin position="319"/>
        <end position="336"/>
    </location>
</feature>
<evidence type="ECO:0000313" key="10">
    <source>
        <dbReference type="Proteomes" id="UP001235840"/>
    </source>
</evidence>
<dbReference type="PRINTS" id="PR01035">
    <property type="entry name" value="TCRTETA"/>
</dbReference>
<gene>
    <name evidence="9" type="ORF">J2S11_004310</name>
</gene>
<keyword evidence="5 7" id="KW-0472">Membrane</keyword>
<evidence type="ECO:0000256" key="1">
    <source>
        <dbReference type="ARBA" id="ARBA00004651"/>
    </source>
</evidence>
<feature type="transmembrane region" description="Helical" evidence="7">
    <location>
        <begin position="118"/>
        <end position="141"/>
    </location>
</feature>
<feature type="transmembrane region" description="Helical" evidence="7">
    <location>
        <begin position="406"/>
        <end position="424"/>
    </location>
</feature>
<dbReference type="InterPro" id="IPR020846">
    <property type="entry name" value="MFS_dom"/>
</dbReference>
<sequence length="433" mass="48065">MNRSNQSSVSNRTINLEPFPSDQDKEQKSRVIRIALLTALCIPGDLMLYIVLPLYWEDFGLTAIWQIGILLSINRLIRLPLTPLIGFLYRRIHLRTGIFIAVCLTLVTTLAYGFAQNFILLVCARALWGIAWSLLRLGGLLTVMTSSNDQNRGYLMGRYNGLWGLGGLVGMISGGVLISYVGPQGLSIGLTALAFCSFFLLRGMPAQYVTEENNPTARAHALSHSSTSDQIITTRWWRQRNVFFVLVSGLMMSIIVFGIFLSTLTVLIDENISTFLILGMVLTSTALSGLLQAIKWSWDPFLAPWIGKLSDNLFGRKKLIIFAFILGSLFLLMVTFPLDLWMFILCIFAFQLTSTMIVTLSDSTASDVATNSSKIGVMTSYTVAVDVGAAIGPLIAFFIIEQAGVQPLYWLAALIYGALALMWTRYKDLRPEH</sequence>
<name>A0ABT9W527_9BACI</name>
<protein>
    <submittedName>
        <fullName evidence="9">MFS family permease</fullName>
    </submittedName>
</protein>
<feature type="domain" description="Major facilitator superfamily (MFS) profile" evidence="8">
    <location>
        <begin position="30"/>
        <end position="430"/>
    </location>
</feature>
<dbReference type="SUPFAM" id="SSF103473">
    <property type="entry name" value="MFS general substrate transporter"/>
    <property type="match status" value="1"/>
</dbReference>
<evidence type="ECO:0000256" key="4">
    <source>
        <dbReference type="ARBA" id="ARBA00022989"/>
    </source>
</evidence>
<dbReference type="Gene3D" id="1.20.1720.10">
    <property type="entry name" value="Multidrug resistance protein D"/>
    <property type="match status" value="1"/>
</dbReference>
<dbReference type="PANTHER" id="PTHR23506">
    <property type="entry name" value="GH10249P"/>
    <property type="match status" value="1"/>
</dbReference>
<evidence type="ECO:0000313" key="9">
    <source>
        <dbReference type="EMBL" id="MDQ0168348.1"/>
    </source>
</evidence>
<feature type="transmembrane region" description="Helical" evidence="7">
    <location>
        <begin position="381"/>
        <end position="400"/>
    </location>
</feature>
<keyword evidence="4 7" id="KW-1133">Transmembrane helix</keyword>
<feature type="region of interest" description="Disordered" evidence="6">
    <location>
        <begin position="1"/>
        <end position="22"/>
    </location>
</feature>
<dbReference type="PROSITE" id="PS50850">
    <property type="entry name" value="MFS"/>
    <property type="match status" value="1"/>
</dbReference>
<comment type="caution">
    <text evidence="9">The sequence shown here is derived from an EMBL/GenBank/DDBJ whole genome shotgun (WGS) entry which is preliminary data.</text>
</comment>
<evidence type="ECO:0000256" key="5">
    <source>
        <dbReference type="ARBA" id="ARBA00023136"/>
    </source>
</evidence>
<dbReference type="InterPro" id="IPR001958">
    <property type="entry name" value="Tet-R_TetA/multi-R_MdtG-like"/>
</dbReference>
<keyword evidence="10" id="KW-1185">Reference proteome</keyword>
<dbReference type="InterPro" id="IPR050930">
    <property type="entry name" value="MFS_Vesicular_Transporter"/>
</dbReference>
<feature type="compositionally biased region" description="Polar residues" evidence="6">
    <location>
        <begin position="1"/>
        <end position="14"/>
    </location>
</feature>
<dbReference type="InterPro" id="IPR036259">
    <property type="entry name" value="MFS_trans_sf"/>
</dbReference>
<feature type="transmembrane region" description="Helical" evidence="7">
    <location>
        <begin position="62"/>
        <end position="81"/>
    </location>
</feature>
<dbReference type="EMBL" id="JAUSTY010000028">
    <property type="protein sequence ID" value="MDQ0168348.1"/>
    <property type="molecule type" value="Genomic_DNA"/>
</dbReference>
<dbReference type="InterPro" id="IPR011701">
    <property type="entry name" value="MFS"/>
</dbReference>
<evidence type="ECO:0000256" key="6">
    <source>
        <dbReference type="SAM" id="MobiDB-lite"/>
    </source>
</evidence>
<organism evidence="9 10">
    <name type="scientific">Caldalkalibacillus horti</name>
    <dbReference type="NCBI Taxonomy" id="77523"/>
    <lineage>
        <taxon>Bacteria</taxon>
        <taxon>Bacillati</taxon>
        <taxon>Bacillota</taxon>
        <taxon>Bacilli</taxon>
        <taxon>Bacillales</taxon>
        <taxon>Bacillaceae</taxon>
        <taxon>Caldalkalibacillus</taxon>
    </lineage>
</organism>
<evidence type="ECO:0000256" key="2">
    <source>
        <dbReference type="ARBA" id="ARBA00022448"/>
    </source>
</evidence>
<accession>A0ABT9W527</accession>
<comment type="subcellular location">
    <subcellularLocation>
        <location evidence="1">Cell membrane</location>
        <topology evidence="1">Multi-pass membrane protein</topology>
    </subcellularLocation>
</comment>
<feature type="transmembrane region" description="Helical" evidence="7">
    <location>
        <begin position="34"/>
        <end position="56"/>
    </location>
</feature>
<keyword evidence="3 7" id="KW-0812">Transmembrane</keyword>
<feature type="transmembrane region" description="Helical" evidence="7">
    <location>
        <begin position="186"/>
        <end position="204"/>
    </location>
</feature>
<reference evidence="9 10" key="1">
    <citation type="submission" date="2023-07" db="EMBL/GenBank/DDBJ databases">
        <title>Genomic Encyclopedia of Type Strains, Phase IV (KMG-IV): sequencing the most valuable type-strain genomes for metagenomic binning, comparative biology and taxonomic classification.</title>
        <authorList>
            <person name="Goeker M."/>
        </authorList>
    </citation>
    <scope>NUCLEOTIDE SEQUENCE [LARGE SCALE GENOMIC DNA]</scope>
    <source>
        <strain evidence="9 10">DSM 12751</strain>
    </source>
</reference>
<dbReference type="Pfam" id="PF07690">
    <property type="entry name" value="MFS_1"/>
    <property type="match status" value="2"/>
</dbReference>
<keyword evidence="2" id="KW-0813">Transport</keyword>
<proteinExistence type="predicted"/>
<evidence type="ECO:0000259" key="8">
    <source>
        <dbReference type="PROSITE" id="PS50850"/>
    </source>
</evidence>
<feature type="transmembrane region" description="Helical" evidence="7">
    <location>
        <begin position="162"/>
        <end position="180"/>
    </location>
</feature>
<feature type="transmembrane region" description="Helical" evidence="7">
    <location>
        <begin position="274"/>
        <end position="298"/>
    </location>
</feature>
<feature type="transmembrane region" description="Helical" evidence="7">
    <location>
        <begin position="242"/>
        <end position="268"/>
    </location>
</feature>
<dbReference type="Proteomes" id="UP001235840">
    <property type="component" value="Unassembled WGS sequence"/>
</dbReference>
<dbReference type="Gene3D" id="1.20.1250.20">
    <property type="entry name" value="MFS general substrate transporter like domains"/>
    <property type="match status" value="1"/>
</dbReference>
<dbReference type="RefSeq" id="WP_307398017.1">
    <property type="nucleotide sequence ID" value="NZ_BAAADK010000016.1"/>
</dbReference>
<feature type="transmembrane region" description="Helical" evidence="7">
    <location>
        <begin position="93"/>
        <end position="112"/>
    </location>
</feature>
<evidence type="ECO:0000256" key="3">
    <source>
        <dbReference type="ARBA" id="ARBA00022692"/>
    </source>
</evidence>
<feature type="transmembrane region" description="Helical" evidence="7">
    <location>
        <begin position="342"/>
        <end position="360"/>
    </location>
</feature>
<dbReference type="PANTHER" id="PTHR23506:SF23">
    <property type="entry name" value="GH10249P"/>
    <property type="match status" value="1"/>
</dbReference>
<evidence type="ECO:0000256" key="7">
    <source>
        <dbReference type="SAM" id="Phobius"/>
    </source>
</evidence>